<sequence length="255" mass="26635">MESAHSMRRQIVAAAALAAAATLVGCTQQEQTAKPDSDSRSVGTPAAPAPARSAPRPSTASTTAPATAVTKPPSAADWPDRAVPADQAPELGESKVIAPGYRADDFLAGLAARWDIPLGEPRLIDAPRGRKVWHFSGGVPRDGERRMAIAGVPTQQGDIILFSCMVKADQAKAGTFLEDCVDTGIPGWDAKGATAWLKTAKQQVDALYTKERRQVVSSLYVSAGTHAFLRRSGPTPESVGTYELSVSGGGIAESS</sequence>
<name>A0A919BQ72_STRFL</name>
<proteinExistence type="predicted"/>
<comment type="caution">
    <text evidence="2">The sequence shown here is derived from an EMBL/GenBank/DDBJ whole genome shotgun (WGS) entry which is preliminary data.</text>
</comment>
<protein>
    <recommendedName>
        <fullName evidence="4">Lipoprotein</fullName>
    </recommendedName>
</protein>
<evidence type="ECO:0000256" key="1">
    <source>
        <dbReference type="SAM" id="MobiDB-lite"/>
    </source>
</evidence>
<reference evidence="2" key="2">
    <citation type="submission" date="2020-09" db="EMBL/GenBank/DDBJ databases">
        <authorList>
            <person name="Sun Q."/>
            <person name="Ohkuma M."/>
        </authorList>
    </citation>
    <scope>NUCLEOTIDE SEQUENCE</scope>
    <source>
        <strain evidence="2">JCM 4122</strain>
    </source>
</reference>
<reference evidence="2" key="1">
    <citation type="journal article" date="2014" name="Int. J. Syst. Evol. Microbiol.">
        <title>Complete genome sequence of Corynebacterium casei LMG S-19264T (=DSM 44701T), isolated from a smear-ripened cheese.</title>
        <authorList>
            <consortium name="US DOE Joint Genome Institute (JGI-PGF)"/>
            <person name="Walter F."/>
            <person name="Albersmeier A."/>
            <person name="Kalinowski J."/>
            <person name="Ruckert C."/>
        </authorList>
    </citation>
    <scope>NUCLEOTIDE SEQUENCE</scope>
    <source>
        <strain evidence="2">JCM 4122</strain>
    </source>
</reference>
<gene>
    <name evidence="2" type="ORF">GCM10017667_40140</name>
</gene>
<evidence type="ECO:0000313" key="2">
    <source>
        <dbReference type="EMBL" id="GHG05305.1"/>
    </source>
</evidence>
<evidence type="ECO:0000313" key="3">
    <source>
        <dbReference type="Proteomes" id="UP000632849"/>
    </source>
</evidence>
<dbReference type="Proteomes" id="UP000632849">
    <property type="component" value="Unassembled WGS sequence"/>
</dbReference>
<dbReference type="AlphaFoldDB" id="A0A919BQ72"/>
<keyword evidence="3" id="KW-1185">Reference proteome</keyword>
<dbReference type="EMBL" id="BNBE01000002">
    <property type="protein sequence ID" value="GHG05305.1"/>
    <property type="molecule type" value="Genomic_DNA"/>
</dbReference>
<accession>A0A919BQ72</accession>
<organism evidence="2 3">
    <name type="scientific">Streptomyces filamentosus</name>
    <name type="common">Streptomyces roseosporus</name>
    <dbReference type="NCBI Taxonomy" id="67294"/>
    <lineage>
        <taxon>Bacteria</taxon>
        <taxon>Bacillati</taxon>
        <taxon>Actinomycetota</taxon>
        <taxon>Actinomycetes</taxon>
        <taxon>Kitasatosporales</taxon>
        <taxon>Streptomycetaceae</taxon>
        <taxon>Streptomyces</taxon>
    </lineage>
</organism>
<feature type="region of interest" description="Disordered" evidence="1">
    <location>
        <begin position="26"/>
        <end position="91"/>
    </location>
</feature>
<evidence type="ECO:0008006" key="4">
    <source>
        <dbReference type="Google" id="ProtNLM"/>
    </source>
</evidence>
<feature type="compositionally biased region" description="Low complexity" evidence="1">
    <location>
        <begin position="44"/>
        <end position="76"/>
    </location>
</feature>